<dbReference type="InterPro" id="IPR003349">
    <property type="entry name" value="JmjN"/>
</dbReference>
<evidence type="ECO:0000313" key="8">
    <source>
        <dbReference type="EnsemblProtists" id="EKX50736"/>
    </source>
</evidence>
<dbReference type="PROSITE" id="PS51183">
    <property type="entry name" value="JMJN"/>
    <property type="match status" value="1"/>
</dbReference>
<dbReference type="GeneID" id="17307535"/>
<dbReference type="AlphaFoldDB" id="L1JQ78"/>
<feature type="compositionally biased region" description="Polar residues" evidence="4">
    <location>
        <begin position="851"/>
        <end position="862"/>
    </location>
</feature>
<dbReference type="PANTHER" id="PTHR10694:SF113">
    <property type="entry name" value="PROTEIN JUMONJI"/>
    <property type="match status" value="1"/>
</dbReference>
<evidence type="ECO:0008006" key="10">
    <source>
        <dbReference type="Google" id="ProtNLM"/>
    </source>
</evidence>
<evidence type="ECO:0000259" key="6">
    <source>
        <dbReference type="PROSITE" id="PS51184"/>
    </source>
</evidence>
<reference evidence="8" key="3">
    <citation type="submission" date="2016-03" db="UniProtKB">
        <authorList>
            <consortium name="EnsemblProtists"/>
        </authorList>
    </citation>
    <scope>IDENTIFICATION</scope>
</reference>
<dbReference type="SMART" id="SM00558">
    <property type="entry name" value="JmjC"/>
    <property type="match status" value="1"/>
</dbReference>
<sequence>MSREEQLILAQIKRFEEKEKQKEQKLAKALEKKRQKEQERPAWIEKMQDDLPDAIEFRPTEEEFADPLAYIRSIAPIGAKYGGCKIIPPDSFCPTFSPSRDTIPTTHDKADERTVEREFWYTMSTASNFTVQYANDVEGSACGNDFGEWSLNRLPKGEESILGLFDDNIPGVNTPMMYVGILFAHFCWHYEDNALYSINYMHEGSPKTWYVVPGHCAAALETAVKDTFKSHPDKNHPLMKEGEHMLMRKTVMISPSLLKSRGVPVFRCTQRPREFVITFPRGYHAGFNHGFHKGEAVNFALPSWIPYGLVSLSRSCLDIEKIIIHAGINFANQRMLRKLKVENDGYDRRITNAASYTHDSLIWTFRALAAWQTKLIKWASRQGLEISYMHKCDVDPYDRQLCYACNHILHMAYVEHVDNKDIELRACPEHAAFLGRGKLALRIRYSNEVLQKAIADILDKEIVEGGIKGLQVDDEAGGEDLDTLDETHDVIGLVGDNLGQFSISFGNKSKKSKKVPKSPLYAVDSFPSLKALLKPRGNRALIAFRKHLLHKKPHLKRFVPALAQLECSEPDGACLAIRVAEAEARSWIRAREDVPEDDNNKWEAMVVVDETSYHLGNFHSKEDATSAWTYAFRRVVEPGGDKNLSCPFERLQAVCDDIAEAIASSRSGGSAPEGKASESEKFIEPGELSLAKRLLLGEEQDFLAAKYPLRSEEEDSIANTPCISRTSSVRSTHGMGSDVDMSADGEQKKEEVGWKTPPMDSGREDKAQASPSSVEESAENLLRDKGKRQRDYETSIEVANATKRFAGTRWRCTLITDDGKGSLKLRIRPKAARKEGLRADCQGEGPMSVEVNENVSTQTSMPSRKPDLSSDDDLPLAHALPTKRSDGALMSREACEEKKGTMRMEGSKKSPASLFDSDDDLPLSVKKSAFDSDDDLPLTVAVKK</sequence>
<dbReference type="Pfam" id="PF02373">
    <property type="entry name" value="JmjC"/>
    <property type="match status" value="1"/>
</dbReference>
<dbReference type="GO" id="GO:0005634">
    <property type="term" value="C:nucleus"/>
    <property type="evidence" value="ECO:0007669"/>
    <property type="project" value="TreeGrafter"/>
</dbReference>
<feature type="domain" description="JmjC" evidence="6">
    <location>
        <begin position="143"/>
        <end position="316"/>
    </location>
</feature>
<dbReference type="eggNOG" id="KOG1246">
    <property type="taxonomic scope" value="Eukaryota"/>
</dbReference>
<dbReference type="PROSITE" id="PS51184">
    <property type="entry name" value="JMJC"/>
    <property type="match status" value="1"/>
</dbReference>
<feature type="domain" description="JmjN" evidence="5">
    <location>
        <begin position="54"/>
        <end position="95"/>
    </location>
</feature>
<evidence type="ECO:0000313" key="9">
    <source>
        <dbReference type="Proteomes" id="UP000011087"/>
    </source>
</evidence>
<dbReference type="PANTHER" id="PTHR10694">
    <property type="entry name" value="LYSINE-SPECIFIC DEMETHYLASE"/>
    <property type="match status" value="1"/>
</dbReference>
<feature type="region of interest" description="Disordered" evidence="4">
    <location>
        <begin position="831"/>
        <end position="944"/>
    </location>
</feature>
<dbReference type="Gene3D" id="2.60.120.650">
    <property type="entry name" value="Cupin"/>
    <property type="match status" value="2"/>
</dbReference>
<feature type="coiled-coil region" evidence="3">
    <location>
        <begin position="12"/>
        <end position="40"/>
    </location>
</feature>
<keyword evidence="3" id="KW-0175">Coiled coil</keyword>
<dbReference type="EnsemblProtists" id="EKX50736">
    <property type="protein sequence ID" value="EKX50736"/>
    <property type="gene ID" value="GUITHDRAFT_161702"/>
</dbReference>
<evidence type="ECO:0000256" key="3">
    <source>
        <dbReference type="SAM" id="Coils"/>
    </source>
</evidence>
<dbReference type="Pfam" id="PF02375">
    <property type="entry name" value="JmjN"/>
    <property type="match status" value="1"/>
</dbReference>
<evidence type="ECO:0000313" key="7">
    <source>
        <dbReference type="EMBL" id="EKX50736.1"/>
    </source>
</evidence>
<proteinExistence type="predicted"/>
<dbReference type="GO" id="GO:0034647">
    <property type="term" value="F:histone H3K4me/H3K4me2/H3K4me3 demethylase activity"/>
    <property type="evidence" value="ECO:0007669"/>
    <property type="project" value="TreeGrafter"/>
</dbReference>
<dbReference type="RefSeq" id="XP_005837716.1">
    <property type="nucleotide sequence ID" value="XM_005837659.1"/>
</dbReference>
<dbReference type="HOGENOM" id="CLU_311346_0_0_1"/>
<dbReference type="InterPro" id="IPR003347">
    <property type="entry name" value="JmjC_dom"/>
</dbReference>
<dbReference type="EMBL" id="JH992977">
    <property type="protein sequence ID" value="EKX50736.1"/>
    <property type="molecule type" value="Genomic_DNA"/>
</dbReference>
<dbReference type="GO" id="GO:0006355">
    <property type="term" value="P:regulation of DNA-templated transcription"/>
    <property type="evidence" value="ECO:0007669"/>
    <property type="project" value="TreeGrafter"/>
</dbReference>
<evidence type="ECO:0000256" key="2">
    <source>
        <dbReference type="ARBA" id="ARBA00023242"/>
    </source>
</evidence>
<dbReference type="PaxDb" id="55529-EKX50736"/>
<comment type="subcellular location">
    <subcellularLocation>
        <location evidence="1">Nucleus</location>
    </subcellularLocation>
</comment>
<dbReference type="Proteomes" id="UP000011087">
    <property type="component" value="Unassembled WGS sequence"/>
</dbReference>
<evidence type="ECO:0000259" key="5">
    <source>
        <dbReference type="PROSITE" id="PS51183"/>
    </source>
</evidence>
<dbReference type="KEGG" id="gtt:GUITHDRAFT_161702"/>
<evidence type="ECO:0000256" key="4">
    <source>
        <dbReference type="SAM" id="MobiDB-lite"/>
    </source>
</evidence>
<gene>
    <name evidence="7" type="ORF">GUITHDRAFT_161702</name>
</gene>
<dbReference type="SUPFAM" id="SSF51197">
    <property type="entry name" value="Clavaminate synthase-like"/>
    <property type="match status" value="1"/>
</dbReference>
<feature type="compositionally biased region" description="Basic and acidic residues" evidence="4">
    <location>
        <begin position="781"/>
        <end position="793"/>
    </location>
</feature>
<keyword evidence="2" id="KW-0539">Nucleus</keyword>
<dbReference type="GO" id="GO:0000785">
    <property type="term" value="C:chromatin"/>
    <property type="evidence" value="ECO:0007669"/>
    <property type="project" value="TreeGrafter"/>
</dbReference>
<keyword evidence="9" id="KW-1185">Reference proteome</keyword>
<dbReference type="GO" id="GO:0046872">
    <property type="term" value="F:metal ion binding"/>
    <property type="evidence" value="ECO:0007669"/>
    <property type="project" value="UniProtKB-KW"/>
</dbReference>
<dbReference type="STRING" id="905079.L1JQ78"/>
<feature type="compositionally biased region" description="Basic and acidic residues" evidence="4">
    <location>
        <begin position="893"/>
        <end position="908"/>
    </location>
</feature>
<feature type="compositionally biased region" description="Polar residues" evidence="4">
    <location>
        <begin position="717"/>
        <end position="731"/>
    </location>
</feature>
<evidence type="ECO:0000256" key="1">
    <source>
        <dbReference type="ARBA" id="ARBA00004123"/>
    </source>
</evidence>
<dbReference type="SMART" id="SM00545">
    <property type="entry name" value="JmjN"/>
    <property type="match status" value="1"/>
</dbReference>
<accession>L1JQ78</accession>
<reference evidence="9" key="2">
    <citation type="submission" date="2012-11" db="EMBL/GenBank/DDBJ databases">
        <authorList>
            <person name="Kuo A."/>
            <person name="Curtis B.A."/>
            <person name="Tanifuji G."/>
            <person name="Burki F."/>
            <person name="Gruber A."/>
            <person name="Irimia M."/>
            <person name="Maruyama S."/>
            <person name="Arias M.C."/>
            <person name="Ball S.G."/>
            <person name="Gile G.H."/>
            <person name="Hirakawa Y."/>
            <person name="Hopkins J.F."/>
            <person name="Rensing S.A."/>
            <person name="Schmutz J."/>
            <person name="Symeonidi A."/>
            <person name="Elias M."/>
            <person name="Eveleigh R.J."/>
            <person name="Herman E.K."/>
            <person name="Klute M.J."/>
            <person name="Nakayama T."/>
            <person name="Obornik M."/>
            <person name="Reyes-Prieto A."/>
            <person name="Armbrust E.V."/>
            <person name="Aves S.J."/>
            <person name="Beiko R.G."/>
            <person name="Coutinho P."/>
            <person name="Dacks J.B."/>
            <person name="Durnford D.G."/>
            <person name="Fast N.M."/>
            <person name="Green B.R."/>
            <person name="Grisdale C."/>
            <person name="Hempe F."/>
            <person name="Henrissat B."/>
            <person name="Hoppner M.P."/>
            <person name="Ishida K.-I."/>
            <person name="Kim E."/>
            <person name="Koreny L."/>
            <person name="Kroth P.G."/>
            <person name="Liu Y."/>
            <person name="Malik S.-B."/>
            <person name="Maier U.G."/>
            <person name="McRose D."/>
            <person name="Mock T."/>
            <person name="Neilson J.A."/>
            <person name="Onodera N.T."/>
            <person name="Poole A.M."/>
            <person name="Pritham E.J."/>
            <person name="Richards T.A."/>
            <person name="Rocap G."/>
            <person name="Roy S.W."/>
            <person name="Sarai C."/>
            <person name="Schaack S."/>
            <person name="Shirato S."/>
            <person name="Slamovits C.H."/>
            <person name="Spencer D.F."/>
            <person name="Suzuki S."/>
            <person name="Worden A.Z."/>
            <person name="Zauner S."/>
            <person name="Barry K."/>
            <person name="Bell C."/>
            <person name="Bharti A.K."/>
            <person name="Crow J.A."/>
            <person name="Grimwood J."/>
            <person name="Kramer R."/>
            <person name="Lindquist E."/>
            <person name="Lucas S."/>
            <person name="Salamov A."/>
            <person name="McFadden G.I."/>
            <person name="Lane C.E."/>
            <person name="Keeling P.J."/>
            <person name="Gray M.W."/>
            <person name="Grigoriev I.V."/>
            <person name="Archibald J.M."/>
        </authorList>
    </citation>
    <scope>NUCLEOTIDE SEQUENCE</scope>
    <source>
        <strain evidence="9">CCMP2712</strain>
    </source>
</reference>
<protein>
    <recommendedName>
        <fullName evidence="10">JmjC domain-containing protein</fullName>
    </recommendedName>
</protein>
<dbReference type="OrthoDB" id="1678912at2759"/>
<reference evidence="7 9" key="1">
    <citation type="journal article" date="2012" name="Nature">
        <title>Algal genomes reveal evolutionary mosaicism and the fate of nucleomorphs.</title>
        <authorList>
            <consortium name="DOE Joint Genome Institute"/>
            <person name="Curtis B.A."/>
            <person name="Tanifuji G."/>
            <person name="Burki F."/>
            <person name="Gruber A."/>
            <person name="Irimia M."/>
            <person name="Maruyama S."/>
            <person name="Arias M.C."/>
            <person name="Ball S.G."/>
            <person name="Gile G.H."/>
            <person name="Hirakawa Y."/>
            <person name="Hopkins J.F."/>
            <person name="Kuo A."/>
            <person name="Rensing S.A."/>
            <person name="Schmutz J."/>
            <person name="Symeonidi A."/>
            <person name="Elias M."/>
            <person name="Eveleigh R.J."/>
            <person name="Herman E.K."/>
            <person name="Klute M.J."/>
            <person name="Nakayama T."/>
            <person name="Obornik M."/>
            <person name="Reyes-Prieto A."/>
            <person name="Armbrust E.V."/>
            <person name="Aves S.J."/>
            <person name="Beiko R.G."/>
            <person name="Coutinho P."/>
            <person name="Dacks J.B."/>
            <person name="Durnford D.G."/>
            <person name="Fast N.M."/>
            <person name="Green B.R."/>
            <person name="Grisdale C.J."/>
            <person name="Hempel F."/>
            <person name="Henrissat B."/>
            <person name="Hoppner M.P."/>
            <person name="Ishida K."/>
            <person name="Kim E."/>
            <person name="Koreny L."/>
            <person name="Kroth P.G."/>
            <person name="Liu Y."/>
            <person name="Malik S.B."/>
            <person name="Maier U.G."/>
            <person name="McRose D."/>
            <person name="Mock T."/>
            <person name="Neilson J.A."/>
            <person name="Onodera N.T."/>
            <person name="Poole A.M."/>
            <person name="Pritham E.J."/>
            <person name="Richards T.A."/>
            <person name="Rocap G."/>
            <person name="Roy S.W."/>
            <person name="Sarai C."/>
            <person name="Schaack S."/>
            <person name="Shirato S."/>
            <person name="Slamovits C.H."/>
            <person name="Spencer D.F."/>
            <person name="Suzuki S."/>
            <person name="Worden A.Z."/>
            <person name="Zauner S."/>
            <person name="Barry K."/>
            <person name="Bell C."/>
            <person name="Bharti A.K."/>
            <person name="Crow J.A."/>
            <person name="Grimwood J."/>
            <person name="Kramer R."/>
            <person name="Lindquist E."/>
            <person name="Lucas S."/>
            <person name="Salamov A."/>
            <person name="McFadden G.I."/>
            <person name="Lane C.E."/>
            <person name="Keeling P.J."/>
            <person name="Gray M.W."/>
            <person name="Grigoriev I.V."/>
            <person name="Archibald J.M."/>
        </authorList>
    </citation>
    <scope>NUCLEOTIDE SEQUENCE</scope>
    <source>
        <strain evidence="7 9">CCMP2712</strain>
    </source>
</reference>
<feature type="region of interest" description="Disordered" evidence="4">
    <location>
        <begin position="714"/>
        <end position="794"/>
    </location>
</feature>
<name>L1JQ78_GUITC</name>
<organism evidence="7">
    <name type="scientific">Guillardia theta (strain CCMP2712)</name>
    <name type="common">Cryptophyte</name>
    <dbReference type="NCBI Taxonomy" id="905079"/>
    <lineage>
        <taxon>Eukaryota</taxon>
        <taxon>Cryptophyceae</taxon>
        <taxon>Pyrenomonadales</taxon>
        <taxon>Geminigeraceae</taxon>
        <taxon>Guillardia</taxon>
    </lineage>
</organism>